<dbReference type="Pfam" id="PF13672">
    <property type="entry name" value="PP2C_2"/>
    <property type="match status" value="1"/>
</dbReference>
<dbReference type="EMBL" id="DACSUM010000016">
    <property type="protein sequence ID" value="HAT3582090.1"/>
    <property type="molecule type" value="Genomic_DNA"/>
</dbReference>
<dbReference type="SMART" id="SM00332">
    <property type="entry name" value="PP2Cc"/>
    <property type="match status" value="1"/>
</dbReference>
<organism evidence="2 3">
    <name type="scientific">Kluyvera intermedia</name>
    <name type="common">Enterobacter intermedius</name>
    <dbReference type="NCBI Taxonomy" id="61648"/>
    <lineage>
        <taxon>Bacteria</taxon>
        <taxon>Pseudomonadati</taxon>
        <taxon>Pseudomonadota</taxon>
        <taxon>Gammaproteobacteria</taxon>
        <taxon>Enterobacterales</taxon>
        <taxon>Enterobacteriaceae</taxon>
        <taxon>Kluyvera</taxon>
    </lineage>
</organism>
<dbReference type="InterPro" id="IPR036457">
    <property type="entry name" value="PPM-type-like_dom_sf"/>
</dbReference>
<dbReference type="Proteomes" id="UP000867740">
    <property type="component" value="Unassembled WGS sequence"/>
</dbReference>
<dbReference type="Gene3D" id="3.60.40.10">
    <property type="entry name" value="PPM-type phosphatase domain"/>
    <property type="match status" value="1"/>
</dbReference>
<gene>
    <name evidence="2" type="ORF">I8531_002396</name>
</gene>
<evidence type="ECO:0000313" key="3">
    <source>
        <dbReference type="Proteomes" id="UP000867740"/>
    </source>
</evidence>
<dbReference type="CDD" id="cd00143">
    <property type="entry name" value="PP2Cc"/>
    <property type="match status" value="1"/>
</dbReference>
<accession>A0A9P3TB67</accession>
<dbReference type="SUPFAM" id="SSF81606">
    <property type="entry name" value="PP2C-like"/>
    <property type="match status" value="1"/>
</dbReference>
<dbReference type="InterPro" id="IPR001932">
    <property type="entry name" value="PPM-type_phosphatase-like_dom"/>
</dbReference>
<proteinExistence type="predicted"/>
<sequence length="246" mass="27724">MIELSTCGLFSFPKEPHRENQDTVLPPLCINNGFLIAVADGVGSYDGAQNASQSAIRELPELVRKGNLQNMTSLFLSLKEGVSSLSHKNIKFSHAATTLTFCFVDDEGLHIGHVGDCRLYVKKDSKLKQITKDHTQHQKLLDDKIYSKSELKQLPGKNTLTTAIANAIPLDFQQTFIPHDELLNDRDEGFVYLMSDGTHAFWEKRPRFSLTTLENPTSFASSLYKRIERFGPIDDHSLIAVRYRLL</sequence>
<feature type="domain" description="PPM-type phosphatase" evidence="1">
    <location>
        <begin position="6"/>
        <end position="243"/>
    </location>
</feature>
<dbReference type="AlphaFoldDB" id="A0A9P3TB67"/>
<protein>
    <submittedName>
        <fullName evidence="2">Serine/threonine-protein phosphatase</fullName>
    </submittedName>
</protein>
<name>A0A9P3TB67_KLUIN</name>
<comment type="caution">
    <text evidence="2">The sequence shown here is derived from an EMBL/GenBank/DDBJ whole genome shotgun (WGS) entry which is preliminary data.</text>
</comment>
<dbReference type="PROSITE" id="PS51746">
    <property type="entry name" value="PPM_2"/>
    <property type="match status" value="1"/>
</dbReference>
<dbReference type="RefSeq" id="WP_071845852.1">
    <property type="nucleotide sequence ID" value="NZ_CABMNU010000005.1"/>
</dbReference>
<reference evidence="2" key="2">
    <citation type="submission" date="2020-10" db="EMBL/GenBank/DDBJ databases">
        <authorList>
            <consortium name="NCBI Pathogen Detection Project"/>
        </authorList>
    </citation>
    <scope>NUCLEOTIDE SEQUENCE</scope>
    <source>
        <strain evidence="2">CAVp300</strain>
    </source>
</reference>
<evidence type="ECO:0000259" key="1">
    <source>
        <dbReference type="PROSITE" id="PS51746"/>
    </source>
</evidence>
<evidence type="ECO:0000313" key="2">
    <source>
        <dbReference type="EMBL" id="HAT3582090.1"/>
    </source>
</evidence>
<reference evidence="2" key="1">
    <citation type="journal article" date="2018" name="Genome Biol.">
        <title>SKESA: strategic k-mer extension for scrupulous assemblies.</title>
        <authorList>
            <person name="Souvorov A."/>
            <person name="Agarwala R."/>
            <person name="Lipman D.J."/>
        </authorList>
    </citation>
    <scope>NUCLEOTIDE SEQUENCE</scope>
    <source>
        <strain evidence="2">CAVp300</strain>
    </source>
</reference>